<dbReference type="SUPFAM" id="SSF100950">
    <property type="entry name" value="NagB/RpiA/CoA transferase-like"/>
    <property type="match status" value="1"/>
</dbReference>
<gene>
    <name evidence="1" type="ORF">E1283_04190</name>
</gene>
<protein>
    <submittedName>
        <fullName evidence="1">Glucosamine-6-phosphate deaminase</fullName>
    </submittedName>
</protein>
<dbReference type="AlphaFoldDB" id="A0A4R4TLB9"/>
<comment type="caution">
    <text evidence="1">The sequence shown here is derived from an EMBL/GenBank/DDBJ whole genome shotgun (WGS) entry which is preliminary data.</text>
</comment>
<dbReference type="InterPro" id="IPR037171">
    <property type="entry name" value="NagB/RpiA_transferase-like"/>
</dbReference>
<evidence type="ECO:0000313" key="2">
    <source>
        <dbReference type="Proteomes" id="UP000295345"/>
    </source>
</evidence>
<reference evidence="1 2" key="1">
    <citation type="submission" date="2019-03" db="EMBL/GenBank/DDBJ databases">
        <title>Draft genome sequences of novel Actinobacteria.</title>
        <authorList>
            <person name="Sahin N."/>
            <person name="Ay H."/>
            <person name="Saygin H."/>
        </authorList>
    </citation>
    <scope>NUCLEOTIDE SEQUENCE [LARGE SCALE GENOMIC DNA]</scope>
    <source>
        <strain evidence="1 2">DSM 41900</strain>
    </source>
</reference>
<evidence type="ECO:0000313" key="1">
    <source>
        <dbReference type="EMBL" id="TDC78781.1"/>
    </source>
</evidence>
<dbReference type="EMBL" id="SMKI01000027">
    <property type="protein sequence ID" value="TDC78781.1"/>
    <property type="molecule type" value="Genomic_DNA"/>
</dbReference>
<name>A0A4R4TLB9_9ACTN</name>
<sequence>HPASAVQLHPHTTVIVDEAAAGRLTHLDYYRHAWDNKPAWQGI</sequence>
<proteinExistence type="predicted"/>
<dbReference type="Proteomes" id="UP000295345">
    <property type="component" value="Unassembled WGS sequence"/>
</dbReference>
<accession>A0A4R4TLB9</accession>
<organism evidence="1 2">
    <name type="scientific">Streptomyces hainanensis</name>
    <dbReference type="NCBI Taxonomy" id="402648"/>
    <lineage>
        <taxon>Bacteria</taxon>
        <taxon>Bacillati</taxon>
        <taxon>Actinomycetota</taxon>
        <taxon>Actinomycetes</taxon>
        <taxon>Kitasatosporales</taxon>
        <taxon>Streptomycetaceae</taxon>
        <taxon>Streptomyces</taxon>
    </lineage>
</organism>
<feature type="non-terminal residue" evidence="1">
    <location>
        <position position="1"/>
    </location>
</feature>
<keyword evidence="2" id="KW-1185">Reference proteome</keyword>
<dbReference type="Gene3D" id="3.40.50.1360">
    <property type="match status" value="1"/>
</dbReference>